<gene>
    <name evidence="2" type="ORF">NCTC10926_01179</name>
    <name evidence="3" type="ORF">NCTC10926_02045</name>
    <name evidence="4" type="ORF">NCTC10926_03048</name>
</gene>
<accession>A0A0F5EWG4</accession>
<evidence type="ECO:0000313" key="3">
    <source>
        <dbReference type="EMBL" id="SUU98608.1"/>
    </source>
</evidence>
<evidence type="ECO:0000313" key="4">
    <source>
        <dbReference type="EMBL" id="SUV40988.1"/>
    </source>
</evidence>
<evidence type="ECO:0000313" key="2">
    <source>
        <dbReference type="EMBL" id="SUU97781.1"/>
    </source>
</evidence>
<organism evidence="4 5">
    <name type="scientific">Avibacterium paragallinarum</name>
    <name type="common">Haemophilus gallinarum</name>
    <dbReference type="NCBI Taxonomy" id="728"/>
    <lineage>
        <taxon>Bacteria</taxon>
        <taxon>Pseudomonadati</taxon>
        <taxon>Pseudomonadota</taxon>
        <taxon>Gammaproteobacteria</taxon>
        <taxon>Pasteurellales</taxon>
        <taxon>Pasteurellaceae</taxon>
        <taxon>Avibacterium</taxon>
    </lineage>
</organism>
<dbReference type="InterPro" id="IPR054195">
    <property type="entry name" value="DUF6900"/>
</dbReference>
<protein>
    <recommendedName>
        <fullName evidence="1">DUF6900 domain-containing protein</fullName>
    </recommendedName>
</protein>
<evidence type="ECO:0000313" key="5">
    <source>
        <dbReference type="Proteomes" id="UP000254620"/>
    </source>
</evidence>
<dbReference type="EMBL" id="UFSW01000001">
    <property type="protein sequence ID" value="SUU98608.1"/>
    <property type="molecule type" value="Genomic_DNA"/>
</dbReference>
<dbReference type="EMBL" id="UFSW01000003">
    <property type="protein sequence ID" value="SUV40988.1"/>
    <property type="molecule type" value="Genomic_DNA"/>
</dbReference>
<evidence type="ECO:0000259" key="1">
    <source>
        <dbReference type="Pfam" id="PF21841"/>
    </source>
</evidence>
<reference evidence="4 5" key="1">
    <citation type="submission" date="2018-06" db="EMBL/GenBank/DDBJ databases">
        <authorList>
            <consortium name="Pathogen Informatics"/>
            <person name="Doyle S."/>
        </authorList>
    </citation>
    <scope>NUCLEOTIDE SEQUENCE [LARGE SCALE GENOMIC DNA]</scope>
    <source>
        <strain evidence="4 5">NCTC10926</strain>
    </source>
</reference>
<proteinExistence type="predicted"/>
<dbReference type="Pfam" id="PF21841">
    <property type="entry name" value="DUF6900"/>
    <property type="match status" value="1"/>
</dbReference>
<dbReference type="EMBL" id="UFSW01000001">
    <property type="protein sequence ID" value="SUU97781.1"/>
    <property type="molecule type" value="Genomic_DNA"/>
</dbReference>
<dbReference type="OrthoDB" id="7067229at2"/>
<feature type="domain" description="DUF6900" evidence="1">
    <location>
        <begin position="10"/>
        <end position="59"/>
    </location>
</feature>
<name>A0A0F5EWG4_AVIPA</name>
<dbReference type="Proteomes" id="UP000254620">
    <property type="component" value="Unassembled WGS sequence"/>
</dbReference>
<dbReference type="RefSeq" id="WP_046098775.1">
    <property type="nucleotide sequence ID" value="NZ_CP173228.1"/>
</dbReference>
<sequence>MKKPTEKAINKTLENLAKQLENIETLETRMSDHLDFYDMGVWNIKRLMRAAYEAGYKAGIEK</sequence>
<dbReference type="AlphaFoldDB" id="A0A0F5EWG4"/>